<accession>A0A812YIB2</accession>
<evidence type="ECO:0000313" key="2">
    <source>
        <dbReference type="EMBL" id="CAE7776905.1"/>
    </source>
</evidence>
<protein>
    <submittedName>
        <fullName evidence="2">Uncharacterized protein</fullName>
    </submittedName>
</protein>
<dbReference type="EMBL" id="CAJNIZ010047846">
    <property type="protein sequence ID" value="CAE7776905.1"/>
    <property type="molecule type" value="Genomic_DNA"/>
</dbReference>
<proteinExistence type="predicted"/>
<evidence type="ECO:0000256" key="1">
    <source>
        <dbReference type="SAM" id="MobiDB-lite"/>
    </source>
</evidence>
<sequence>EDAAQSPAAQNPAAQSPAAQSPPEPGIAKSTAATAADGQRKDAATSAKYVMGEAETNDCPPGSKPLEESDECEVAASNLGKTYQGEGNPAEIDPKGCIFRIPDQDVYWNTHETGAPHPARQPICREALTA</sequence>
<name>A0A812YIB2_SYMPI</name>
<reference evidence="2" key="1">
    <citation type="submission" date="2021-02" db="EMBL/GenBank/DDBJ databases">
        <authorList>
            <person name="Dougan E. K."/>
            <person name="Rhodes N."/>
            <person name="Thang M."/>
            <person name="Chan C."/>
        </authorList>
    </citation>
    <scope>NUCLEOTIDE SEQUENCE</scope>
</reference>
<dbReference type="Proteomes" id="UP000649617">
    <property type="component" value="Unassembled WGS sequence"/>
</dbReference>
<feature type="compositionally biased region" description="Low complexity" evidence="1">
    <location>
        <begin position="1"/>
        <end position="19"/>
    </location>
</feature>
<organism evidence="2 3">
    <name type="scientific">Symbiodinium pilosum</name>
    <name type="common">Dinoflagellate</name>
    <dbReference type="NCBI Taxonomy" id="2952"/>
    <lineage>
        <taxon>Eukaryota</taxon>
        <taxon>Sar</taxon>
        <taxon>Alveolata</taxon>
        <taxon>Dinophyceae</taxon>
        <taxon>Suessiales</taxon>
        <taxon>Symbiodiniaceae</taxon>
        <taxon>Symbiodinium</taxon>
    </lineage>
</organism>
<evidence type="ECO:0000313" key="3">
    <source>
        <dbReference type="Proteomes" id="UP000649617"/>
    </source>
</evidence>
<comment type="caution">
    <text evidence="2">The sequence shown here is derived from an EMBL/GenBank/DDBJ whole genome shotgun (WGS) entry which is preliminary data.</text>
</comment>
<feature type="region of interest" description="Disordered" evidence="1">
    <location>
        <begin position="1"/>
        <end position="46"/>
    </location>
</feature>
<dbReference type="OrthoDB" id="427888at2759"/>
<feature type="non-terminal residue" evidence="2">
    <location>
        <position position="130"/>
    </location>
</feature>
<gene>
    <name evidence="2" type="ORF">SPIL2461_LOCUS23017</name>
</gene>
<dbReference type="AlphaFoldDB" id="A0A812YIB2"/>
<keyword evidence="3" id="KW-1185">Reference proteome</keyword>